<feature type="transmembrane region" description="Helical" evidence="1">
    <location>
        <begin position="135"/>
        <end position="160"/>
    </location>
</feature>
<dbReference type="OrthoDB" id="194716at2"/>
<protein>
    <submittedName>
        <fullName evidence="2">Uncharacterized protein</fullName>
    </submittedName>
</protein>
<evidence type="ECO:0000256" key="1">
    <source>
        <dbReference type="SAM" id="Phobius"/>
    </source>
</evidence>
<keyword evidence="1" id="KW-0472">Membrane</keyword>
<feature type="transmembrane region" description="Helical" evidence="1">
    <location>
        <begin position="31"/>
        <end position="48"/>
    </location>
</feature>
<feature type="transmembrane region" description="Helical" evidence="1">
    <location>
        <begin position="241"/>
        <end position="265"/>
    </location>
</feature>
<feature type="transmembrane region" description="Helical" evidence="1">
    <location>
        <begin position="166"/>
        <end position="188"/>
    </location>
</feature>
<evidence type="ECO:0000313" key="2">
    <source>
        <dbReference type="EMBL" id="OAM90049.1"/>
    </source>
</evidence>
<dbReference type="EMBL" id="LRRQ01000075">
    <property type="protein sequence ID" value="OAM90049.1"/>
    <property type="molecule type" value="Genomic_DNA"/>
</dbReference>
<proteinExistence type="predicted"/>
<dbReference type="STRING" id="1184151.AW736_09690"/>
<keyword evidence="3" id="KW-1185">Reference proteome</keyword>
<keyword evidence="1" id="KW-1133">Transmembrane helix</keyword>
<dbReference type="RefSeq" id="WP_068770080.1">
    <property type="nucleotide sequence ID" value="NZ_CP109796.1"/>
</dbReference>
<comment type="caution">
    <text evidence="2">The sequence shown here is derived from an EMBL/GenBank/DDBJ whole genome shotgun (WGS) entry which is preliminary data.</text>
</comment>
<reference evidence="2 3" key="1">
    <citation type="submission" date="2016-01" db="EMBL/GenBank/DDBJ databases">
        <title>High potential of lignocellulose degradation of a new Verrucomicrobia species.</title>
        <authorList>
            <person name="Wang Y."/>
            <person name="Shi Y."/>
            <person name="Qiu Z."/>
            <person name="Liu S."/>
            <person name="Yang H."/>
        </authorList>
    </citation>
    <scope>NUCLEOTIDE SEQUENCE [LARGE SCALE GENOMIC DNA]</scope>
    <source>
        <strain evidence="2 3">TSB47</strain>
    </source>
</reference>
<keyword evidence="1" id="KW-0812">Transmembrane</keyword>
<dbReference type="AlphaFoldDB" id="A0A178ILH9"/>
<feature type="transmembrane region" description="Helical" evidence="1">
    <location>
        <begin position="60"/>
        <end position="79"/>
    </location>
</feature>
<accession>A0A178ILH9</accession>
<name>A0A178ILH9_9BACT</name>
<sequence>MTPAAPPFPAFAQVARAAAGREWLSHRLNRFLHAHLLLVLAAGLLPLLTPGDALARGAAWWLLHAVLYAISLSALLLGLSSAQAEADEFSWLLAQPAGIGPWLAGKAAMLALLAAAFAGLLALPSVLAGAGSPELLLTAAGAAGVSVVCALAGLVIGFWIRDSVRGLIAALAAWLVLLFGADLLLLALAGAPFMQNHPGLWVLPLMLNPLDAFRVTVLFAVERAAFSGLQNNGLAGWWVKHAAGWFAALTAAWSALALAAAWLGARRRLDN</sequence>
<gene>
    <name evidence="2" type="ORF">AW736_09690</name>
</gene>
<feature type="transmembrane region" description="Helical" evidence="1">
    <location>
        <begin position="99"/>
        <end position="123"/>
    </location>
</feature>
<organism evidence="2 3">
    <name type="scientific">Termitidicoccus mucosus</name>
    <dbReference type="NCBI Taxonomy" id="1184151"/>
    <lineage>
        <taxon>Bacteria</taxon>
        <taxon>Pseudomonadati</taxon>
        <taxon>Verrucomicrobiota</taxon>
        <taxon>Opitutia</taxon>
        <taxon>Opitutales</taxon>
        <taxon>Opitutaceae</taxon>
        <taxon>Termitidicoccus</taxon>
    </lineage>
</organism>
<dbReference type="Proteomes" id="UP000078486">
    <property type="component" value="Unassembled WGS sequence"/>
</dbReference>
<evidence type="ECO:0000313" key="3">
    <source>
        <dbReference type="Proteomes" id="UP000078486"/>
    </source>
</evidence>